<reference evidence="1" key="1">
    <citation type="submission" date="2023-04" db="EMBL/GenBank/DDBJ databases">
        <title>Genomic characterization of avipoxvirus isolates from Apapne (Himatione sanguinea).</title>
        <authorList>
            <person name="Butt S.L."/>
            <person name="Do Nascimento G.M."/>
        </authorList>
    </citation>
    <scope>NUCLEOTIDE SEQUENCE</scope>
    <source>
        <strain evidence="1">APAPVX9</strain>
    </source>
</reference>
<proteinExistence type="predicted"/>
<dbReference type="Pfam" id="PF19240">
    <property type="entry name" value="DUF5890"/>
    <property type="match status" value="1"/>
</dbReference>
<name>A0AAT9UPG2_9POXV</name>
<dbReference type="InterPro" id="IPR045408">
    <property type="entry name" value="DUF5890"/>
</dbReference>
<gene>
    <name evidence="1" type="ORF">APAPVX9-107</name>
</gene>
<accession>A0AAT9UPG2</accession>
<organism evidence="1">
    <name type="scientific">Apapanepox virus</name>
    <dbReference type="NCBI Taxonomy" id="3049969"/>
    <lineage>
        <taxon>Viruses</taxon>
        <taxon>Varidnaviria</taxon>
        <taxon>Bamfordvirae</taxon>
        <taxon>Nucleocytoviricota</taxon>
        <taxon>Pokkesviricetes</taxon>
        <taxon>Chitovirales</taxon>
        <taxon>Poxviridae</taxon>
        <taxon>Chordopoxvirinae</taxon>
        <taxon>Avipoxvirus</taxon>
    </lineage>
</organism>
<dbReference type="EMBL" id="OQ865377">
    <property type="protein sequence ID" value="WHV01553.1"/>
    <property type="molecule type" value="Genomic_DNA"/>
</dbReference>
<evidence type="ECO:0000313" key="1">
    <source>
        <dbReference type="EMBL" id="WHV01553.1"/>
    </source>
</evidence>
<sequence length="82" mass="10111">MDFDIKSCRSIYKILDKYHFITGYKYKNDKQRFKITIYCKYGCTIKQYPYRFVTEKLLLMYIINKFRGRYLVKISIEPVIKN</sequence>
<protein>
    <submittedName>
        <fullName evidence="1">HT motif protein</fullName>
    </submittedName>
</protein>